<dbReference type="GO" id="GO:0000166">
    <property type="term" value="F:nucleotide binding"/>
    <property type="evidence" value="ECO:0007669"/>
    <property type="project" value="UniProtKB-KW"/>
</dbReference>
<evidence type="ECO:0000313" key="4">
    <source>
        <dbReference type="Proteomes" id="UP001152759"/>
    </source>
</evidence>
<keyword evidence="4" id="KW-1185">Reference proteome</keyword>
<feature type="compositionally biased region" description="Polar residues" evidence="2">
    <location>
        <begin position="102"/>
        <end position="125"/>
    </location>
</feature>
<keyword evidence="1" id="KW-0547">Nucleotide-binding</keyword>
<dbReference type="AlphaFoldDB" id="A0AAI8UV39"/>
<dbReference type="EMBL" id="CAKKNF020000065">
    <property type="protein sequence ID" value="CAH0748604.1"/>
    <property type="molecule type" value="Genomic_DNA"/>
</dbReference>
<reference evidence="3" key="1">
    <citation type="submission" date="2021-12" db="EMBL/GenBank/DDBJ databases">
        <authorList>
            <person name="King R."/>
        </authorList>
    </citation>
    <scope>NUCLEOTIDE SEQUENCE</scope>
</reference>
<accession>A0AAI8UV39</accession>
<protein>
    <submittedName>
        <fullName evidence="3">Uncharacterized protein</fullName>
    </submittedName>
</protein>
<evidence type="ECO:0000256" key="1">
    <source>
        <dbReference type="ARBA" id="ARBA00022741"/>
    </source>
</evidence>
<gene>
    <name evidence="3" type="ORF">BEMITA_LOCUS196</name>
</gene>
<dbReference type="GO" id="GO:0003723">
    <property type="term" value="F:RNA binding"/>
    <property type="evidence" value="ECO:0007669"/>
    <property type="project" value="InterPro"/>
</dbReference>
<dbReference type="InterPro" id="IPR043502">
    <property type="entry name" value="DNA/RNA_pol_sf"/>
</dbReference>
<dbReference type="Proteomes" id="UP001152759">
    <property type="component" value="Unassembled WGS sequence"/>
</dbReference>
<dbReference type="GO" id="GO:0006351">
    <property type="term" value="P:DNA-templated transcription"/>
    <property type="evidence" value="ECO:0007669"/>
    <property type="project" value="InterPro"/>
</dbReference>
<comment type="caution">
    <text evidence="3">The sequence shown here is derived from an EMBL/GenBank/DDBJ whole genome shotgun (WGS) entry which is preliminary data.</text>
</comment>
<dbReference type="SUPFAM" id="SSF56672">
    <property type="entry name" value="DNA/RNA polymerases"/>
    <property type="match status" value="1"/>
</dbReference>
<dbReference type="GO" id="GO:0071897">
    <property type="term" value="P:DNA biosynthetic process"/>
    <property type="evidence" value="ECO:0007669"/>
    <property type="project" value="UniProtKB-ARBA"/>
</dbReference>
<dbReference type="GO" id="GO:0003968">
    <property type="term" value="F:RNA-directed RNA polymerase activity"/>
    <property type="evidence" value="ECO:0007669"/>
    <property type="project" value="InterPro"/>
</dbReference>
<organism evidence="3 4">
    <name type="scientific">Bemisia tabaci</name>
    <name type="common">Sweetpotato whitefly</name>
    <name type="synonym">Aleurodes tabaci</name>
    <dbReference type="NCBI Taxonomy" id="7038"/>
    <lineage>
        <taxon>Eukaryota</taxon>
        <taxon>Metazoa</taxon>
        <taxon>Ecdysozoa</taxon>
        <taxon>Arthropoda</taxon>
        <taxon>Hexapoda</taxon>
        <taxon>Insecta</taxon>
        <taxon>Pterygota</taxon>
        <taxon>Neoptera</taxon>
        <taxon>Paraneoptera</taxon>
        <taxon>Hemiptera</taxon>
        <taxon>Sternorrhyncha</taxon>
        <taxon>Aleyrodoidea</taxon>
        <taxon>Aleyrodidae</taxon>
        <taxon>Aleyrodinae</taxon>
        <taxon>Bemisia</taxon>
    </lineage>
</organism>
<dbReference type="Pfam" id="PF02123">
    <property type="entry name" value="RdRP_4"/>
    <property type="match status" value="1"/>
</dbReference>
<feature type="region of interest" description="Disordered" evidence="2">
    <location>
        <begin position="102"/>
        <end position="128"/>
    </location>
</feature>
<evidence type="ECO:0000256" key="2">
    <source>
        <dbReference type="SAM" id="MobiDB-lite"/>
    </source>
</evidence>
<dbReference type="InterPro" id="IPR001795">
    <property type="entry name" value="RNA-dir_pol_luteovirus"/>
</dbReference>
<proteinExistence type="predicted"/>
<sequence>MGGCSVAGCDSNTGAGSGVECREENCQRKCTNIKAFRAHYGKHHMEHQNVPPVFAHENDHIDEEHDEILQNPDSPPNFNETFEIVQDINIQHFLLEQPSLSDDLGSQSYSDACSPPQTRSPSPQLDTGDESVFVNCRARLTADPDIHFTMLDFSDCNIQHTPEVEAMIHELSADIGIERQAPLEWVVAHWWLARAKFNMWVEFLNLDHPGLRVRKKILQGLFSGVRTTDYCNTILNCAYQGVATELVARNAN</sequence>
<evidence type="ECO:0000313" key="3">
    <source>
        <dbReference type="EMBL" id="CAH0748604.1"/>
    </source>
</evidence>
<name>A0AAI8UV39_BEMTA</name>